<reference evidence="1 2" key="1">
    <citation type="journal article" date="2016" name="Nat. Commun.">
        <title>Thousands of microbial genomes shed light on interconnected biogeochemical processes in an aquifer system.</title>
        <authorList>
            <person name="Anantharaman K."/>
            <person name="Brown C.T."/>
            <person name="Hug L.A."/>
            <person name="Sharon I."/>
            <person name="Castelle C.J."/>
            <person name="Probst A.J."/>
            <person name="Thomas B.C."/>
            <person name="Singh A."/>
            <person name="Wilkins M.J."/>
            <person name="Karaoz U."/>
            <person name="Brodie E.L."/>
            <person name="Williams K.H."/>
            <person name="Hubbard S.S."/>
            <person name="Banfield J.F."/>
        </authorList>
    </citation>
    <scope>NUCLEOTIDE SEQUENCE [LARGE SCALE GENOMIC DNA]</scope>
</reference>
<accession>A0A1G2T6P6</accession>
<evidence type="ECO:0000313" key="2">
    <source>
        <dbReference type="Proteomes" id="UP000177746"/>
    </source>
</evidence>
<gene>
    <name evidence="1" type="ORF">A2665_00520</name>
</gene>
<dbReference type="Proteomes" id="UP000177746">
    <property type="component" value="Unassembled WGS sequence"/>
</dbReference>
<name>A0A1G2T6P6_9BACT</name>
<dbReference type="AlphaFoldDB" id="A0A1G2T6P6"/>
<proteinExistence type="predicted"/>
<organism evidence="1 2">
    <name type="scientific">Candidatus Zambryskibacteria bacterium RIFCSPHIGHO2_01_FULL_46_30</name>
    <dbReference type="NCBI Taxonomy" id="1802739"/>
    <lineage>
        <taxon>Bacteria</taxon>
        <taxon>Candidatus Zambryskiibacteriota</taxon>
    </lineage>
</organism>
<evidence type="ECO:0000313" key="1">
    <source>
        <dbReference type="EMBL" id="OHA92459.1"/>
    </source>
</evidence>
<protein>
    <recommendedName>
        <fullName evidence="3">PEGA domain-containing protein</fullName>
    </recommendedName>
</protein>
<dbReference type="EMBL" id="MHVI01000007">
    <property type="protein sequence ID" value="OHA92459.1"/>
    <property type="molecule type" value="Genomic_DNA"/>
</dbReference>
<sequence length="146" mass="15873">MTWNLAQNQEDIMKKLFVVVLVALVVGGCVAYPIGGSDGTLLYVPYQVGVFARVVNNCAPLLDLETVNGVVVQGLPYGNSVTVPLISMPFGGSNRRMSLTAKGYTVERQYLGSLTAQFYVSTYQGSRSEVWEVNRLYLPNGRGGCQ</sequence>
<comment type="caution">
    <text evidence="1">The sequence shown here is derived from an EMBL/GenBank/DDBJ whole genome shotgun (WGS) entry which is preliminary data.</text>
</comment>
<evidence type="ECO:0008006" key="3">
    <source>
        <dbReference type="Google" id="ProtNLM"/>
    </source>
</evidence>